<evidence type="ECO:0000256" key="1">
    <source>
        <dbReference type="SAM" id="MobiDB-lite"/>
    </source>
</evidence>
<name>A0AAF1BEA2_DAUCS</name>
<dbReference type="Proteomes" id="UP000077755">
    <property type="component" value="Chromosome 8"/>
</dbReference>
<feature type="region of interest" description="Disordered" evidence="1">
    <location>
        <begin position="46"/>
        <end position="175"/>
    </location>
</feature>
<evidence type="ECO:0000313" key="3">
    <source>
        <dbReference type="EMBL" id="WOH12921.1"/>
    </source>
</evidence>
<dbReference type="Pfam" id="PF03399">
    <property type="entry name" value="SAC3_GANP"/>
    <property type="match status" value="1"/>
</dbReference>
<dbReference type="PANTHER" id="PTHR12436">
    <property type="entry name" value="80 KDA MCM3-ASSOCIATED PROTEIN"/>
    <property type="match status" value="1"/>
</dbReference>
<reference evidence="3" key="1">
    <citation type="journal article" date="2016" name="Nat. Genet.">
        <title>A high-quality carrot genome assembly provides new insights into carotenoid accumulation and asterid genome evolution.</title>
        <authorList>
            <person name="Iorizzo M."/>
            <person name="Ellison S."/>
            <person name="Senalik D."/>
            <person name="Zeng P."/>
            <person name="Satapoomin P."/>
            <person name="Huang J."/>
            <person name="Bowman M."/>
            <person name="Iovene M."/>
            <person name="Sanseverino W."/>
            <person name="Cavagnaro P."/>
            <person name="Yildiz M."/>
            <person name="Macko-Podgorni A."/>
            <person name="Moranska E."/>
            <person name="Grzebelus E."/>
            <person name="Grzebelus D."/>
            <person name="Ashrafi H."/>
            <person name="Zheng Z."/>
            <person name="Cheng S."/>
            <person name="Spooner D."/>
            <person name="Van Deynze A."/>
            <person name="Simon P."/>
        </authorList>
    </citation>
    <scope>NUCLEOTIDE SEQUENCE</scope>
    <source>
        <tissue evidence="3">Leaf</tissue>
    </source>
</reference>
<reference evidence="3" key="2">
    <citation type="submission" date="2022-03" db="EMBL/GenBank/DDBJ databases">
        <title>Draft title - Genomic analysis of global carrot germplasm unveils the trajectory of domestication and the origin of high carotenoid orange carrot.</title>
        <authorList>
            <person name="Iorizzo M."/>
            <person name="Ellison S."/>
            <person name="Senalik D."/>
            <person name="Macko-Podgorni A."/>
            <person name="Grzebelus D."/>
            <person name="Bostan H."/>
            <person name="Rolling W."/>
            <person name="Curaba J."/>
            <person name="Simon P."/>
        </authorList>
    </citation>
    <scope>NUCLEOTIDE SEQUENCE</scope>
    <source>
        <tissue evidence="3">Leaf</tissue>
    </source>
</reference>
<protein>
    <recommendedName>
        <fullName evidence="2">PCI domain-containing protein</fullName>
    </recommendedName>
</protein>
<gene>
    <name evidence="3" type="ORF">DCAR_0832430</name>
</gene>
<dbReference type="InterPro" id="IPR000717">
    <property type="entry name" value="PCI_dom"/>
</dbReference>
<sequence length="1346" mass="152483">MLLYYRPRLPSPHHFRYRPAAEQIPLIDKRKELLCGEVFYRLSTRLSDHSGTPDSQSHEPFALSGPMYPEAATSKLSVPKRSRSPSSLISDRKPQGDINVAQDDTEREMQAKAKRLARFKDELSQPEPSNLGIGNQKVPSRGYDQAMSDNRKSKESLDLPADNANANISTDYEGQESSTIISGLCPEMCPESERAERERKGDLDRFERLDGDRNQTSKYLAVKKYTRTAEREANLIRPLPILQKTMDYLLELLDQPYDDGFLGLYNFLWDRMRAIRMDLRMQHIFNLEAITMLEQMIRLHILAMHELCEYTKGEGFSEGFDAHLNIEQMNKTSVELFQLYDDHRKNGIDVPTEKEFRGYYALLKLDKHPGYKVEPAELSLDLAKMTPEVRQAPDILFARDVARSCRIGNFIAFFRLVRKASYLQACLMHAHFAKLRTQALASLHSGLQNNQGIPVAHVAEWLGMEDEEIEDLLDYHGFSIKEFGEPYMVKEGPFLNNNDSGTSKCSKLVHQKKSKTMFEDVLSPSLMEPVSLEAVKKISLEKIYEKSNAPDQSNLAQDPPVIEEEMDSEPVSMPTKDVPIKPIFKAAEINQQNVHDHQPAALNPVPGNISTPHVFRSMDDRVNDAVTDSFKFEFRSSFGKNKNSETKTMPQDIVPIVVDQEKLLVPEIDLTIDNIVPSPLHVEDSNDVESISTFEDLENNEGGRSYQDEEIAQAKLILMFRKWRRYSSKKRELRNKKEIAADTALSSLSLGPSIRYYQEQRSTPGEFNVRLVMKERHDKHERSWSKLNVSDVVAHKLSERNSSSKFLCWKVVLCSQIYGLDGSCLSGLAAGSWLYSKIIPAGDYNDDNLLTSSTALSIWKKWIEGFSSDELICCLSIIKDTRCDNVEENVSGANAVMFIVYECIPLELQKQRLQNLVMSLPSGSSIPLLILSSSCKNHSSSSSIANKLGLDEVDKSRISCFSVVFLLENQSTVFHDSFFSDALLREGLEWLASNSPSQPVLQSVTTQELVFTHLNPLLDTLDGRSAYEVSPTHCISAFNDALNQSIDEVVAAADANPSCWPCPEMALLEQSSDVHRAVNCYLPRIGWSSAAGIEPLVSALKRCNLPSFSDDMTWLFVGSGMVDDIENQKSRLEDCLTRYLTQTSQMMGFSLAKQEAYVMFQKFSRLELHESTYYIVPKWAAIFRRVFNWRLMSLSNVEISRAYVLEQHDRAVANFTELDMDIIQDEGVVPYHSLTGPSLDEVLQVSCCLQRYPESEASQPLRVMRSDHIKNVNGTREIEAMEEDRSSQQTNSLANIDNNCSMNAPNNTSSERVADDVANEADRLIKLLEKCNVVQNMIDKKLSIYF</sequence>
<feature type="compositionally biased region" description="Polar residues" evidence="1">
    <location>
        <begin position="164"/>
        <end position="175"/>
    </location>
</feature>
<dbReference type="InterPro" id="IPR005062">
    <property type="entry name" value="SAC3/GANP/THP3_conserved"/>
</dbReference>
<evidence type="ECO:0000313" key="4">
    <source>
        <dbReference type="Proteomes" id="UP000077755"/>
    </source>
</evidence>
<keyword evidence="4" id="KW-1185">Reference proteome</keyword>
<evidence type="ECO:0000259" key="2">
    <source>
        <dbReference type="PROSITE" id="PS50250"/>
    </source>
</evidence>
<accession>A0AAF1BEA2</accession>
<dbReference type="PANTHER" id="PTHR12436:SF17">
    <property type="entry name" value="SAC3 FAMILY PROTEIN B"/>
    <property type="match status" value="1"/>
</dbReference>
<dbReference type="GO" id="GO:0006406">
    <property type="term" value="P:mRNA export from nucleus"/>
    <property type="evidence" value="ECO:0007669"/>
    <property type="project" value="TreeGrafter"/>
</dbReference>
<feature type="domain" description="PCI" evidence="2">
    <location>
        <begin position="325"/>
        <end position="527"/>
    </location>
</feature>
<dbReference type="EMBL" id="CP093350">
    <property type="protein sequence ID" value="WOH12921.1"/>
    <property type="molecule type" value="Genomic_DNA"/>
</dbReference>
<dbReference type="GO" id="GO:0070390">
    <property type="term" value="C:transcription export complex 2"/>
    <property type="evidence" value="ECO:0007669"/>
    <property type="project" value="TreeGrafter"/>
</dbReference>
<dbReference type="GO" id="GO:0005737">
    <property type="term" value="C:cytoplasm"/>
    <property type="evidence" value="ECO:0007669"/>
    <property type="project" value="TreeGrafter"/>
</dbReference>
<organism evidence="3 4">
    <name type="scientific">Daucus carota subsp. sativus</name>
    <name type="common">Carrot</name>
    <dbReference type="NCBI Taxonomy" id="79200"/>
    <lineage>
        <taxon>Eukaryota</taxon>
        <taxon>Viridiplantae</taxon>
        <taxon>Streptophyta</taxon>
        <taxon>Embryophyta</taxon>
        <taxon>Tracheophyta</taxon>
        <taxon>Spermatophyta</taxon>
        <taxon>Magnoliopsida</taxon>
        <taxon>eudicotyledons</taxon>
        <taxon>Gunneridae</taxon>
        <taxon>Pentapetalae</taxon>
        <taxon>asterids</taxon>
        <taxon>campanulids</taxon>
        <taxon>Apiales</taxon>
        <taxon>Apiaceae</taxon>
        <taxon>Apioideae</taxon>
        <taxon>Scandiceae</taxon>
        <taxon>Daucinae</taxon>
        <taxon>Daucus</taxon>
        <taxon>Daucus sect. Daucus</taxon>
    </lineage>
</organism>
<dbReference type="FunFam" id="1.25.40.990:FF:000004">
    <property type="entry name" value="Putative peptidase C48 domain family protein"/>
    <property type="match status" value="1"/>
</dbReference>
<proteinExistence type="predicted"/>
<dbReference type="PROSITE" id="PS50250">
    <property type="entry name" value="PCI"/>
    <property type="match status" value="1"/>
</dbReference>
<dbReference type="InterPro" id="IPR045107">
    <property type="entry name" value="SAC3/GANP/THP3"/>
</dbReference>
<dbReference type="Gene3D" id="1.25.40.990">
    <property type="match status" value="1"/>
</dbReference>